<evidence type="ECO:0000313" key="3">
    <source>
        <dbReference type="Proteomes" id="UP000502756"/>
    </source>
</evidence>
<dbReference type="PANTHER" id="PTHR45947:SF3">
    <property type="entry name" value="SULFOQUINOVOSYL TRANSFERASE SQD2"/>
    <property type="match status" value="1"/>
</dbReference>
<dbReference type="Pfam" id="PF00534">
    <property type="entry name" value="Glycos_transf_1"/>
    <property type="match status" value="1"/>
</dbReference>
<dbReference type="EMBL" id="CP053435">
    <property type="protein sequence ID" value="QJW91171.1"/>
    <property type="molecule type" value="Genomic_DNA"/>
</dbReference>
<gene>
    <name evidence="2" type="ORF">HNV11_18205</name>
</gene>
<proteinExistence type="predicted"/>
<sequence>MNKPREKILLFVEYYLPGYKFGGPIQSVANLAQLLSETYEVYIVTRDRDFGDLQPYDGILTNEWIKCEYYQVIYLSPAHISIAAIHGLIQSQSFDYIYTNSLFSYFTRILLFVTLWSRQKIIIAPRGELNEGAINLKAYKKKPYIYLMRFVLNGRIIWHATDFEEIKSIKRIFFNSKIDPLQVRLAPDTPRLLSQRKSYYKETGRVRLVYVSRITPVKNLIFLLQLLKGVRQGSIEIYLYGPIADSSYWRQCKEFISELPINCQIVYKGALPHDKVNEVMALYDFMILPTLGENFGHTIFESLSVGLPVIISDKTPWRNLIAKNVGWDIPLKPSCWLDVLKICLDMDNQTYSQMSEQAKALANDYVKSEKFEQSYLKLFS</sequence>
<evidence type="ECO:0000259" key="1">
    <source>
        <dbReference type="Pfam" id="PF00534"/>
    </source>
</evidence>
<dbReference type="SUPFAM" id="SSF53756">
    <property type="entry name" value="UDP-Glycosyltransferase/glycogen phosphorylase"/>
    <property type="match status" value="1"/>
</dbReference>
<dbReference type="InterPro" id="IPR050194">
    <property type="entry name" value="Glycosyltransferase_grp1"/>
</dbReference>
<dbReference type="Gene3D" id="3.40.50.2000">
    <property type="entry name" value="Glycogen Phosphorylase B"/>
    <property type="match status" value="2"/>
</dbReference>
<keyword evidence="3" id="KW-1185">Reference proteome</keyword>
<evidence type="ECO:0000313" key="2">
    <source>
        <dbReference type="EMBL" id="QJW91171.1"/>
    </source>
</evidence>
<dbReference type="GO" id="GO:0016757">
    <property type="term" value="F:glycosyltransferase activity"/>
    <property type="evidence" value="ECO:0007669"/>
    <property type="project" value="InterPro"/>
</dbReference>
<reference evidence="2 3" key="1">
    <citation type="submission" date="2020-05" db="EMBL/GenBank/DDBJ databases">
        <title>Genome sequencing of Spirosoma sp. TS118.</title>
        <authorList>
            <person name="Lee J.-H."/>
            <person name="Jeong S."/>
            <person name="Zhao L."/>
            <person name="Jung J.-H."/>
            <person name="Kim M.-K."/>
            <person name="Lim S."/>
        </authorList>
    </citation>
    <scope>NUCLEOTIDE SEQUENCE [LARGE SCALE GENOMIC DNA]</scope>
    <source>
        <strain evidence="2 3">TS118</strain>
    </source>
</reference>
<dbReference type="PANTHER" id="PTHR45947">
    <property type="entry name" value="SULFOQUINOVOSYL TRANSFERASE SQD2"/>
    <property type="match status" value="1"/>
</dbReference>
<dbReference type="InterPro" id="IPR001296">
    <property type="entry name" value="Glyco_trans_1"/>
</dbReference>
<keyword evidence="2" id="KW-0808">Transferase</keyword>
<dbReference type="RefSeq" id="WP_171741017.1">
    <property type="nucleotide sequence ID" value="NZ_CP053435.1"/>
</dbReference>
<protein>
    <submittedName>
        <fullName evidence="2">Glycosyltransferase</fullName>
    </submittedName>
</protein>
<dbReference type="Proteomes" id="UP000502756">
    <property type="component" value="Chromosome"/>
</dbReference>
<dbReference type="AlphaFoldDB" id="A0A6M5YD38"/>
<organism evidence="2 3">
    <name type="scientific">Spirosoma taeanense</name>
    <dbReference type="NCBI Taxonomy" id="2735870"/>
    <lineage>
        <taxon>Bacteria</taxon>
        <taxon>Pseudomonadati</taxon>
        <taxon>Bacteroidota</taxon>
        <taxon>Cytophagia</taxon>
        <taxon>Cytophagales</taxon>
        <taxon>Cytophagaceae</taxon>
        <taxon>Spirosoma</taxon>
    </lineage>
</organism>
<name>A0A6M5YD38_9BACT</name>
<dbReference type="KEGG" id="stae:HNV11_18205"/>
<feature type="domain" description="Glycosyl transferase family 1" evidence="1">
    <location>
        <begin position="196"/>
        <end position="327"/>
    </location>
</feature>
<accession>A0A6M5YD38</accession>